<evidence type="ECO:0000313" key="8">
    <source>
        <dbReference type="Proteomes" id="UP000320475"/>
    </source>
</evidence>
<comment type="subcellular location">
    <subcellularLocation>
        <location evidence="2">Cytoplasm</location>
    </subcellularLocation>
    <subcellularLocation>
        <location evidence="1">Nucleus</location>
    </subcellularLocation>
</comment>
<feature type="domain" description="CS" evidence="6">
    <location>
        <begin position="287"/>
        <end position="385"/>
    </location>
</feature>
<accession>A0A507D001</accession>
<name>A0A507D001_9FUNG</name>
<protein>
    <recommendedName>
        <fullName evidence="3">NudC domain-containing protein 1</fullName>
    </recommendedName>
</protein>
<proteinExistence type="predicted"/>
<reference evidence="7 8" key="1">
    <citation type="journal article" date="2019" name="Sci. Rep.">
        <title>Comparative genomics of chytrid fungi reveal insights into the obligate biotrophic and pathogenic lifestyle of Synchytrium endobioticum.</title>
        <authorList>
            <person name="van de Vossenberg B.T.L.H."/>
            <person name="Warris S."/>
            <person name="Nguyen H.D.T."/>
            <person name="van Gent-Pelzer M.P.E."/>
            <person name="Joly D.L."/>
            <person name="van de Geest H.C."/>
            <person name="Bonants P.J.M."/>
            <person name="Smith D.S."/>
            <person name="Levesque C.A."/>
            <person name="van der Lee T.A.J."/>
        </authorList>
    </citation>
    <scope>NUCLEOTIDE SEQUENCE [LARGE SCALE GENOMIC DNA]</scope>
    <source>
        <strain evidence="7 8">LEV6574</strain>
    </source>
</reference>
<dbReference type="OrthoDB" id="428655at2759"/>
<evidence type="ECO:0000313" key="7">
    <source>
        <dbReference type="EMBL" id="TPX44772.1"/>
    </source>
</evidence>
<evidence type="ECO:0000256" key="2">
    <source>
        <dbReference type="ARBA" id="ARBA00004496"/>
    </source>
</evidence>
<dbReference type="InterPro" id="IPR007052">
    <property type="entry name" value="CS_dom"/>
</dbReference>
<dbReference type="PANTHER" id="PTHR21664:SF1">
    <property type="entry name" value="NUDC DOMAIN-CONTAINING PROTEIN 1"/>
    <property type="match status" value="1"/>
</dbReference>
<dbReference type="InterPro" id="IPR037895">
    <property type="entry name" value="NUDCD1"/>
</dbReference>
<dbReference type="PANTHER" id="PTHR21664">
    <property type="entry name" value="CHRONIC MYELOGENOUS LEUKEMIA TUMOR ANTIGEN 66"/>
    <property type="match status" value="1"/>
</dbReference>
<organism evidence="7 8">
    <name type="scientific">Synchytrium endobioticum</name>
    <dbReference type="NCBI Taxonomy" id="286115"/>
    <lineage>
        <taxon>Eukaryota</taxon>
        <taxon>Fungi</taxon>
        <taxon>Fungi incertae sedis</taxon>
        <taxon>Chytridiomycota</taxon>
        <taxon>Chytridiomycota incertae sedis</taxon>
        <taxon>Chytridiomycetes</taxon>
        <taxon>Synchytriales</taxon>
        <taxon>Synchytriaceae</taxon>
        <taxon>Synchytrium</taxon>
    </lineage>
</organism>
<keyword evidence="5" id="KW-0539">Nucleus</keyword>
<dbReference type="SUPFAM" id="SSF49764">
    <property type="entry name" value="HSP20-like chaperones"/>
    <property type="match status" value="1"/>
</dbReference>
<dbReference type="VEuPathDB" id="FungiDB:SeMB42_g02001"/>
<comment type="caution">
    <text evidence="7">The sequence shown here is derived from an EMBL/GenBank/DDBJ whole genome shotgun (WGS) entry which is preliminary data.</text>
</comment>
<dbReference type="EMBL" id="QEAM01000168">
    <property type="protein sequence ID" value="TPX44772.1"/>
    <property type="molecule type" value="Genomic_DNA"/>
</dbReference>
<evidence type="ECO:0000259" key="6">
    <source>
        <dbReference type="PROSITE" id="PS51203"/>
    </source>
</evidence>
<evidence type="ECO:0000256" key="3">
    <source>
        <dbReference type="ARBA" id="ARBA00018915"/>
    </source>
</evidence>
<dbReference type="GO" id="GO:0005634">
    <property type="term" value="C:nucleus"/>
    <property type="evidence" value="ECO:0007669"/>
    <property type="project" value="UniProtKB-SubCell"/>
</dbReference>
<dbReference type="GO" id="GO:0005737">
    <property type="term" value="C:cytoplasm"/>
    <property type="evidence" value="ECO:0007669"/>
    <property type="project" value="UniProtKB-SubCell"/>
</dbReference>
<dbReference type="AlphaFoldDB" id="A0A507D001"/>
<evidence type="ECO:0000256" key="1">
    <source>
        <dbReference type="ARBA" id="ARBA00004123"/>
    </source>
</evidence>
<sequence length="605" mass="66717">MEWIEMAPAVSASATTVSLETRRELVNPRFENYILNTTGVASISRSPLPRPYGFDKVASPSTLPLQKLHFRARFNHLFHNPYHSAAILYIDQDYTLQYGCITSVENAAPAFAALFSLTAPSSTVHEYPSAIFASKNDLVASNGATQLVWLQLSDDHVVSLASNIPFTSTAPPILVAARKRDERLCAMVLTMEETPRESNASSRSRLPETPMKIVFTLSLLDVTLDGNGNCRCDIVMAVQGDTPPYFVHLDDDGLAFTVASEMLYELIKSTHHVSRSTLDSNTTAEKPPPSNYQWSQTSDELVITILLPFSIPPSQLVVNFTPSRVTIASRPPHPSPHVILNKAFFDTVLPSESVWTIESNKIITLNVAKNVSSSTLVGSKWPQLFKSGDDGGVGESIDPSEALSISERLEAFTSDGIDGVSTSSILQNQIGEAPEPEDYETSRATIMRFARDALSAIQKCDTEGYEWISNSMNSMLLKRDVDGVVFDTSFAHVATFPALAYISASKRWKRFIVYPDEGVHKYAYVALVESRHLAYIYRPNTSGGDTNRGEQNVVDLTLGSKEEQEILGARIVQDGYTICCITNTDVVVNNYKYDVHCIVKGGRHR</sequence>
<gene>
    <name evidence="7" type="ORF">SeLEV6574_g04293</name>
</gene>
<evidence type="ECO:0000256" key="4">
    <source>
        <dbReference type="ARBA" id="ARBA00022490"/>
    </source>
</evidence>
<dbReference type="InterPro" id="IPR008978">
    <property type="entry name" value="HSP20-like_chaperone"/>
</dbReference>
<dbReference type="Gene3D" id="2.60.40.790">
    <property type="match status" value="1"/>
</dbReference>
<dbReference type="CDD" id="cd06467">
    <property type="entry name" value="p23_NUDC_like"/>
    <property type="match status" value="1"/>
</dbReference>
<dbReference type="Pfam" id="PF04969">
    <property type="entry name" value="CS"/>
    <property type="match status" value="1"/>
</dbReference>
<evidence type="ECO:0000256" key="5">
    <source>
        <dbReference type="ARBA" id="ARBA00023242"/>
    </source>
</evidence>
<keyword evidence="4" id="KW-0963">Cytoplasm</keyword>
<dbReference type="Proteomes" id="UP000320475">
    <property type="component" value="Unassembled WGS sequence"/>
</dbReference>
<dbReference type="PROSITE" id="PS51203">
    <property type="entry name" value="CS"/>
    <property type="match status" value="1"/>
</dbReference>